<proteinExistence type="predicted"/>
<dbReference type="SUPFAM" id="SSF56784">
    <property type="entry name" value="HAD-like"/>
    <property type="match status" value="1"/>
</dbReference>
<dbReference type="AlphaFoldDB" id="A0A4Q9PYR7"/>
<accession>A0A4Q9PYR7</accession>
<dbReference type="EMBL" id="ML145110">
    <property type="protein sequence ID" value="TBU59805.1"/>
    <property type="molecule type" value="Genomic_DNA"/>
</dbReference>
<evidence type="ECO:0000313" key="1">
    <source>
        <dbReference type="EMBL" id="TBU59805.1"/>
    </source>
</evidence>
<keyword evidence="2" id="KW-1185">Reference proteome</keyword>
<protein>
    <submittedName>
        <fullName evidence="1">HAD-like domain-containing protein</fullName>
    </submittedName>
</protein>
<dbReference type="PANTHER" id="PTHR43611">
    <property type="entry name" value="ALPHA-D-GLUCOSE 1-PHOSPHATE PHOSPHATASE"/>
    <property type="match status" value="1"/>
</dbReference>
<dbReference type="InterPro" id="IPR023198">
    <property type="entry name" value="PGP-like_dom2"/>
</dbReference>
<reference evidence="1 2" key="1">
    <citation type="submission" date="2019-01" db="EMBL/GenBank/DDBJ databases">
        <title>Draft genome sequences of three monokaryotic isolates of the white-rot basidiomycete fungus Dichomitus squalens.</title>
        <authorList>
            <consortium name="DOE Joint Genome Institute"/>
            <person name="Lopez S.C."/>
            <person name="Andreopoulos B."/>
            <person name="Pangilinan J."/>
            <person name="Lipzen A."/>
            <person name="Riley R."/>
            <person name="Ahrendt S."/>
            <person name="Ng V."/>
            <person name="Barry K."/>
            <person name="Daum C."/>
            <person name="Grigoriev I.V."/>
            <person name="Hilden K.S."/>
            <person name="Makela M.R."/>
            <person name="de Vries R.P."/>
        </authorList>
    </citation>
    <scope>NUCLEOTIDE SEQUENCE [LARGE SCALE GENOMIC DNA]</scope>
    <source>
        <strain evidence="1 2">CBS 464.89</strain>
    </source>
</reference>
<evidence type="ECO:0000313" key="2">
    <source>
        <dbReference type="Proteomes" id="UP000292082"/>
    </source>
</evidence>
<dbReference type="Proteomes" id="UP000292082">
    <property type="component" value="Unassembled WGS sequence"/>
</dbReference>
<dbReference type="PANTHER" id="PTHR43611:SF3">
    <property type="entry name" value="FLAVIN MONONUCLEOTIDE HYDROLASE 1, CHLOROPLATIC"/>
    <property type="match status" value="1"/>
</dbReference>
<dbReference type="Gene3D" id="1.10.150.240">
    <property type="entry name" value="Putative phosphatase, domain 2"/>
    <property type="match status" value="1"/>
</dbReference>
<dbReference type="Gene3D" id="3.40.50.1000">
    <property type="entry name" value="HAD superfamily/HAD-like"/>
    <property type="match status" value="1"/>
</dbReference>
<name>A0A4Q9PYR7_9APHY</name>
<sequence length="486" mass="54204">MPVATQMPSTSQTSGRACESIIVDFGGVLFTWSANTMTPVRPKLLRRIFSSSIWFEYEKGHISEQECIQLVAAEFSIFEVDFTRALKSARRSVRLNTSVFDLLRDLKKHTGVRIIGMANMSSTEWDLLRRKMEPEVWALFDHIYTSADVAQRKPSIGFFKHILDSARLVPARTALIDNRVENLVSAASAGIRACFSFTTVDGLSRSLNAVTRNALADAEGWLRRHAQEMWSVTDSGVKLEENYAQLLIFDVTRDASLANIGTPSKLANFWRGRTINTTVTFPHDLNTTSIACTALGVFPQQMKDDIVDEILSIKTSEGLAPTYFDSTRPRIDPVVNINVLTFLYANGRGHELPEALDWVQSVLQTRAYEHGTLYFATGDAFLYFLSRLLSISPSVRQRLGKLFVERVQERCGTEGDALSLGMRVIAAASVGVRATLDYQRLLLAQEEDGSWPVGWMYKYGSTGMRIGNKGLTTAVAVAAIRKFRAM</sequence>
<dbReference type="InterPro" id="IPR036412">
    <property type="entry name" value="HAD-like_sf"/>
</dbReference>
<organism evidence="1 2">
    <name type="scientific">Dichomitus squalens</name>
    <dbReference type="NCBI Taxonomy" id="114155"/>
    <lineage>
        <taxon>Eukaryota</taxon>
        <taxon>Fungi</taxon>
        <taxon>Dikarya</taxon>
        <taxon>Basidiomycota</taxon>
        <taxon>Agaricomycotina</taxon>
        <taxon>Agaricomycetes</taxon>
        <taxon>Polyporales</taxon>
        <taxon>Polyporaceae</taxon>
        <taxon>Dichomitus</taxon>
    </lineage>
</organism>
<gene>
    <name evidence="1" type="ORF">BD310DRAFT_924249</name>
</gene>
<dbReference type="InterPro" id="IPR023214">
    <property type="entry name" value="HAD_sf"/>
</dbReference>